<evidence type="ECO:0000256" key="1">
    <source>
        <dbReference type="SAM" id="MobiDB-lite"/>
    </source>
</evidence>
<dbReference type="RefSeq" id="XP_038075347.1">
    <property type="nucleotide sequence ID" value="XM_038219419.1"/>
</dbReference>
<keyword evidence="2" id="KW-0812">Transmembrane</keyword>
<organism evidence="3 4">
    <name type="scientific">Patiria miniata</name>
    <name type="common">Bat star</name>
    <name type="synonym">Asterina miniata</name>
    <dbReference type="NCBI Taxonomy" id="46514"/>
    <lineage>
        <taxon>Eukaryota</taxon>
        <taxon>Metazoa</taxon>
        <taxon>Echinodermata</taxon>
        <taxon>Eleutherozoa</taxon>
        <taxon>Asterozoa</taxon>
        <taxon>Asteroidea</taxon>
        <taxon>Valvatacea</taxon>
        <taxon>Valvatida</taxon>
        <taxon>Asterinidae</taxon>
        <taxon>Patiria</taxon>
    </lineage>
</organism>
<reference evidence="3" key="1">
    <citation type="submission" date="2022-11" db="UniProtKB">
        <authorList>
            <consortium name="EnsemblMetazoa"/>
        </authorList>
    </citation>
    <scope>IDENTIFICATION</scope>
</reference>
<dbReference type="AlphaFoldDB" id="A0A914BIT7"/>
<evidence type="ECO:0000313" key="4">
    <source>
        <dbReference type="Proteomes" id="UP000887568"/>
    </source>
</evidence>
<protein>
    <submittedName>
        <fullName evidence="3">Uncharacterized protein</fullName>
    </submittedName>
</protein>
<evidence type="ECO:0000256" key="2">
    <source>
        <dbReference type="SAM" id="Phobius"/>
    </source>
</evidence>
<proteinExistence type="predicted"/>
<dbReference type="GeneID" id="119743074"/>
<dbReference type="Proteomes" id="UP000887568">
    <property type="component" value="Unplaced"/>
</dbReference>
<feature type="transmembrane region" description="Helical" evidence="2">
    <location>
        <begin position="15"/>
        <end position="35"/>
    </location>
</feature>
<keyword evidence="2" id="KW-1133">Transmembrane helix</keyword>
<feature type="region of interest" description="Disordered" evidence="1">
    <location>
        <begin position="79"/>
        <end position="109"/>
    </location>
</feature>
<feature type="region of interest" description="Disordered" evidence="1">
    <location>
        <begin position="43"/>
        <end position="62"/>
    </location>
</feature>
<accession>A0A914BIT7</accession>
<feature type="compositionally biased region" description="Basic and acidic residues" evidence="1">
    <location>
        <begin position="84"/>
        <end position="98"/>
    </location>
</feature>
<sequence>MRAAFNNINTRLLKIWRYAVFFRVAENFLITVFLVQRNNTKMDEKQGATSDDVPTGEVTSTTVTEGDVVKMPTDVAITMDAIPNEDKEDKSKGLDPQDNHSTITSDGPVTGAAITDPYHCLTQQHFTSEIFKIEIQNLPRHFGFAEEPQ</sequence>
<evidence type="ECO:0000313" key="3">
    <source>
        <dbReference type="EnsemblMetazoa" id="XP_038075347.1"/>
    </source>
</evidence>
<feature type="compositionally biased region" description="Low complexity" evidence="1">
    <location>
        <begin position="53"/>
        <end position="62"/>
    </location>
</feature>
<name>A0A914BIT7_PATMI</name>
<keyword evidence="4" id="KW-1185">Reference proteome</keyword>
<dbReference type="EnsemblMetazoa" id="XM_038219419.1">
    <property type="protein sequence ID" value="XP_038075347.1"/>
    <property type="gene ID" value="LOC119743074"/>
</dbReference>
<keyword evidence="2" id="KW-0472">Membrane</keyword>